<comment type="caution">
    <text evidence="2">The sequence shown here is derived from an EMBL/GenBank/DDBJ whole genome shotgun (WGS) entry which is preliminary data.</text>
</comment>
<name>A0AAD9ILY7_PROWI</name>
<dbReference type="Proteomes" id="UP001255856">
    <property type="component" value="Unassembled WGS sequence"/>
</dbReference>
<reference evidence="2" key="1">
    <citation type="submission" date="2021-01" db="EMBL/GenBank/DDBJ databases">
        <authorList>
            <person name="Eckstrom K.M.E."/>
        </authorList>
    </citation>
    <scope>NUCLEOTIDE SEQUENCE</scope>
    <source>
        <strain evidence="2">UVCC 0001</strain>
    </source>
</reference>
<organism evidence="2 3">
    <name type="scientific">Prototheca wickerhamii</name>
    <dbReference type="NCBI Taxonomy" id="3111"/>
    <lineage>
        <taxon>Eukaryota</taxon>
        <taxon>Viridiplantae</taxon>
        <taxon>Chlorophyta</taxon>
        <taxon>core chlorophytes</taxon>
        <taxon>Trebouxiophyceae</taxon>
        <taxon>Chlorellales</taxon>
        <taxon>Chlorellaceae</taxon>
        <taxon>Prototheca</taxon>
    </lineage>
</organism>
<evidence type="ECO:0000313" key="2">
    <source>
        <dbReference type="EMBL" id="KAK2080916.1"/>
    </source>
</evidence>
<dbReference type="EMBL" id="JASFZW010000001">
    <property type="protein sequence ID" value="KAK2080916.1"/>
    <property type="molecule type" value="Genomic_DNA"/>
</dbReference>
<gene>
    <name evidence="2" type="ORF">QBZ16_000770</name>
</gene>
<protein>
    <submittedName>
        <fullName evidence="2">Uncharacterized protein</fullName>
    </submittedName>
</protein>
<accession>A0AAD9ILY7</accession>
<evidence type="ECO:0000313" key="3">
    <source>
        <dbReference type="Proteomes" id="UP001255856"/>
    </source>
</evidence>
<proteinExistence type="predicted"/>
<evidence type="ECO:0000256" key="1">
    <source>
        <dbReference type="SAM" id="MobiDB-lite"/>
    </source>
</evidence>
<dbReference type="AlphaFoldDB" id="A0AAD9ILY7"/>
<feature type="region of interest" description="Disordered" evidence="1">
    <location>
        <begin position="1"/>
        <end position="78"/>
    </location>
</feature>
<keyword evidence="3" id="KW-1185">Reference proteome</keyword>
<sequence length="233" mass="24406">MQEEEEVEDIPTTVEGSLGSEGQPEEALLGQQPRPGRPPRDAGPQHAAPLRAWRWPSFPPPGPASPVESAPTAPAGGPLPRTMVQNLLLLSLKRDPGCVVLASILSASPGLLRQLVSALTLLMERESRSRAASESAGLAGVPPGELTHWRRALSASLEQPGKHDLSGNKRVRDAMTAFRDWAAATKKPAAGKALSAGGLVGGRRIQISPVPPAAGAQAPALHVSRLHGYTEDV</sequence>